<keyword evidence="3" id="KW-1185">Reference proteome</keyword>
<feature type="transmembrane region" description="Helical" evidence="1">
    <location>
        <begin position="110"/>
        <end position="128"/>
    </location>
</feature>
<proteinExistence type="predicted"/>
<dbReference type="RefSeq" id="WP_249471875.1">
    <property type="nucleotide sequence ID" value="NZ_JAMBEP010000001.1"/>
</dbReference>
<keyword evidence="1" id="KW-0812">Transmembrane</keyword>
<protein>
    <recommendedName>
        <fullName evidence="4">DUF4149 domain-containing protein</fullName>
    </recommendedName>
</protein>
<keyword evidence="1" id="KW-1133">Transmembrane helix</keyword>
<sequence>MHNKMMVRFTLITMAWLIGAYCYFVALLPTFGASEATQKVHAVAAAVAFSIVGLAFCTPAYHRMLITGDWKARVKNPQLSIISAVLLCGTLVLMAAYFSENGTQGSRNAIRFHGLTGLFSYFGGRWIYKR</sequence>
<name>A0ABT0MGG1_9GAMM</name>
<organism evidence="2 3">
    <name type="scientific">Luteimonas galliterrae</name>
    <dbReference type="NCBI Taxonomy" id="2940486"/>
    <lineage>
        <taxon>Bacteria</taxon>
        <taxon>Pseudomonadati</taxon>
        <taxon>Pseudomonadota</taxon>
        <taxon>Gammaproteobacteria</taxon>
        <taxon>Lysobacterales</taxon>
        <taxon>Lysobacteraceae</taxon>
        <taxon>Luteimonas</taxon>
    </lineage>
</organism>
<feature type="transmembrane region" description="Helical" evidence="1">
    <location>
        <begin position="40"/>
        <end position="58"/>
    </location>
</feature>
<feature type="transmembrane region" description="Helical" evidence="1">
    <location>
        <begin position="7"/>
        <end position="28"/>
    </location>
</feature>
<evidence type="ECO:0000256" key="1">
    <source>
        <dbReference type="SAM" id="Phobius"/>
    </source>
</evidence>
<keyword evidence="1" id="KW-0472">Membrane</keyword>
<dbReference type="EMBL" id="JAMBEP010000001">
    <property type="protein sequence ID" value="MCL1633952.1"/>
    <property type="molecule type" value="Genomic_DNA"/>
</dbReference>
<dbReference type="Proteomes" id="UP001431217">
    <property type="component" value="Unassembled WGS sequence"/>
</dbReference>
<reference evidence="2 3" key="1">
    <citation type="submission" date="2022-05" db="EMBL/GenBank/DDBJ databases">
        <title>Luteimonas sp. SX5, whole genome shotgun sequencing project.</title>
        <authorList>
            <person name="Zhao G."/>
            <person name="Shen L."/>
        </authorList>
    </citation>
    <scope>NUCLEOTIDE SEQUENCE [LARGE SCALE GENOMIC DNA]</scope>
    <source>
        <strain evidence="2 3">SX5</strain>
    </source>
</reference>
<gene>
    <name evidence="2" type="ORF">M2650_04750</name>
</gene>
<comment type="caution">
    <text evidence="2">The sequence shown here is derived from an EMBL/GenBank/DDBJ whole genome shotgun (WGS) entry which is preliminary data.</text>
</comment>
<evidence type="ECO:0000313" key="2">
    <source>
        <dbReference type="EMBL" id="MCL1633952.1"/>
    </source>
</evidence>
<accession>A0ABT0MGG1</accession>
<feature type="transmembrane region" description="Helical" evidence="1">
    <location>
        <begin position="79"/>
        <end position="98"/>
    </location>
</feature>
<evidence type="ECO:0008006" key="4">
    <source>
        <dbReference type="Google" id="ProtNLM"/>
    </source>
</evidence>
<evidence type="ECO:0000313" key="3">
    <source>
        <dbReference type="Proteomes" id="UP001431217"/>
    </source>
</evidence>